<dbReference type="RefSeq" id="WP_206369339.1">
    <property type="nucleotide sequence ID" value="NZ_CAWPTM010000112.1"/>
</dbReference>
<sequence>MGKYRRRRVVWVPRGYRLKSRYRKTNKILSPEATAQEDTAVSSPEAADETPPVSQAHQDSSSAIEPLMQEAAEVTSKTNTESKLAEFDAGFNPYQSYVQDLARCLTSMPKGVFSNSTDEQPEAANDSGDAGAPVDDRKKPSEPARPKSGSERSRLEPSTAPPAASEAKATASVNEINWCQPSSYPSDSGYPHRFEFVASEPAVHKQKTAMPAQDNLDVQEAEKKRKTPELSGLSKPDNQSRRPHLRWLTGVRSCMRATDHQ</sequence>
<feature type="compositionally biased region" description="Basic and acidic residues" evidence="1">
    <location>
        <begin position="134"/>
        <end position="155"/>
    </location>
</feature>
<keyword evidence="3" id="KW-1185">Reference proteome</keyword>
<organism evidence="2 3">
    <name type="scientific">Vibrio neptunius</name>
    <dbReference type="NCBI Taxonomy" id="170651"/>
    <lineage>
        <taxon>Bacteria</taxon>
        <taxon>Pseudomonadati</taxon>
        <taxon>Pseudomonadota</taxon>
        <taxon>Gammaproteobacteria</taxon>
        <taxon>Vibrionales</taxon>
        <taxon>Vibrionaceae</taxon>
        <taxon>Vibrio</taxon>
    </lineage>
</organism>
<feature type="compositionally biased region" description="Low complexity" evidence="1">
    <location>
        <begin position="156"/>
        <end position="171"/>
    </location>
</feature>
<comment type="caution">
    <text evidence="2">The sequence shown here is derived from an EMBL/GenBank/DDBJ whole genome shotgun (WGS) entry which is preliminary data.</text>
</comment>
<evidence type="ECO:0000313" key="2">
    <source>
        <dbReference type="EMBL" id="MBN3577240.1"/>
    </source>
</evidence>
<gene>
    <name evidence="2" type="ORF">JYA62_06100</name>
</gene>
<feature type="region of interest" description="Disordered" evidence="1">
    <location>
        <begin position="109"/>
        <end position="171"/>
    </location>
</feature>
<name>A0ABS2ZY98_9VIBR</name>
<proteinExistence type="predicted"/>
<reference evidence="2 3" key="1">
    <citation type="submission" date="2021-02" db="EMBL/GenBank/DDBJ databases">
        <title>Draft Genome Sequences of 5 Vibrio neptunius Strains Isolated From of Bivalve Hatcheries.</title>
        <authorList>
            <person name="Galvis F."/>
            <person name="Barja J.L."/>
            <person name="Lemos M.L."/>
            <person name="Balado M."/>
        </authorList>
    </citation>
    <scope>NUCLEOTIDE SEQUENCE [LARGE SCALE GENOMIC DNA]</scope>
    <source>
        <strain evidence="2 3">PP-145.98</strain>
    </source>
</reference>
<evidence type="ECO:0000313" key="3">
    <source>
        <dbReference type="Proteomes" id="UP000779070"/>
    </source>
</evidence>
<feature type="region of interest" description="Disordered" evidence="1">
    <location>
        <begin position="26"/>
        <end position="81"/>
    </location>
</feature>
<evidence type="ECO:0000256" key="1">
    <source>
        <dbReference type="SAM" id="MobiDB-lite"/>
    </source>
</evidence>
<feature type="compositionally biased region" description="Polar residues" evidence="1">
    <location>
        <begin position="52"/>
        <end position="63"/>
    </location>
</feature>
<accession>A0ABS2ZY98</accession>
<protein>
    <submittedName>
        <fullName evidence="2">Uncharacterized protein</fullName>
    </submittedName>
</protein>
<dbReference type="Proteomes" id="UP000779070">
    <property type="component" value="Unassembled WGS sequence"/>
</dbReference>
<feature type="region of interest" description="Disordered" evidence="1">
    <location>
        <begin position="201"/>
        <end position="246"/>
    </location>
</feature>
<dbReference type="EMBL" id="JAFHLB010000005">
    <property type="protein sequence ID" value="MBN3577240.1"/>
    <property type="molecule type" value="Genomic_DNA"/>
</dbReference>